<dbReference type="CDD" id="cd06261">
    <property type="entry name" value="TM_PBP2"/>
    <property type="match status" value="1"/>
</dbReference>
<proteinExistence type="inferred from homology"/>
<sequence length="306" mass="32815">MARYVAYRLLRALITIWIVVTLVFIGLRLSGDPAQALLGPEASSEAVAALRQAWGIDEPLAVQYTRYLQQLARGDFGRSLRDQRPATVVVHERIPSTLRLASAALAIALSAGTVLGTLAALRAGSLLDRTIVALSAIGQGIPNFVLGLLLILLFALHLGWFPTSGQQGAASLVLPALTLSSFSVASLTRFTRSALLEVLRADYVRTAHAKGLPWRTVLIDHMGRNAALTLVTVISLQVAVAIAGAVVTETVFSWPGMGQLLARAAELRDFPVVQYGVLLIVASVVLVNLLTDILYGWLDPRVRLEA</sequence>
<dbReference type="SUPFAM" id="SSF161098">
    <property type="entry name" value="MetI-like"/>
    <property type="match status" value="1"/>
</dbReference>
<comment type="similarity">
    <text evidence="7">Belongs to the binding-protein-dependent transport system permease family.</text>
</comment>
<evidence type="ECO:0000313" key="9">
    <source>
        <dbReference type="EMBL" id="ACM05755.1"/>
    </source>
</evidence>
<feature type="transmembrane region" description="Helical" evidence="7">
    <location>
        <begin position="141"/>
        <end position="160"/>
    </location>
</feature>
<dbReference type="GO" id="GO:0071916">
    <property type="term" value="F:dipeptide transmembrane transporter activity"/>
    <property type="evidence" value="ECO:0007669"/>
    <property type="project" value="TreeGrafter"/>
</dbReference>
<keyword evidence="4 7" id="KW-0812">Transmembrane</keyword>
<evidence type="ECO:0000256" key="2">
    <source>
        <dbReference type="ARBA" id="ARBA00022448"/>
    </source>
</evidence>
<dbReference type="EMBL" id="CP001275">
    <property type="protein sequence ID" value="ACM05755.1"/>
    <property type="molecule type" value="Genomic_DNA"/>
</dbReference>
<feature type="transmembrane region" description="Helical" evidence="7">
    <location>
        <begin position="227"/>
        <end position="252"/>
    </location>
</feature>
<protein>
    <submittedName>
        <fullName evidence="9">Putative transport system permease protein</fullName>
    </submittedName>
</protein>
<reference evidence="9 10" key="1">
    <citation type="journal article" date="2009" name="PLoS ONE">
        <title>Complete genome sequence of the aerobic CO-oxidizing thermophile Thermomicrobium roseum.</title>
        <authorList>
            <person name="Wu D."/>
            <person name="Raymond J."/>
            <person name="Wu M."/>
            <person name="Chatterji S."/>
            <person name="Ren Q."/>
            <person name="Graham J.E."/>
            <person name="Bryant D.A."/>
            <person name="Robb F."/>
            <person name="Colman A."/>
            <person name="Tallon L.J."/>
            <person name="Badger J.H."/>
            <person name="Madupu R."/>
            <person name="Ward N.L."/>
            <person name="Eisen J.A."/>
        </authorList>
    </citation>
    <scope>NUCLEOTIDE SEQUENCE [LARGE SCALE GENOMIC DNA]</scope>
    <source>
        <strain evidence="10">ATCC 27502 / DSM 5159 / P-2</strain>
    </source>
</reference>
<dbReference type="GO" id="GO:0005886">
    <property type="term" value="C:plasma membrane"/>
    <property type="evidence" value="ECO:0007669"/>
    <property type="project" value="UniProtKB-SubCell"/>
</dbReference>
<keyword evidence="10" id="KW-1185">Reference proteome</keyword>
<feature type="transmembrane region" description="Helical" evidence="7">
    <location>
        <begin position="12"/>
        <end position="31"/>
    </location>
</feature>
<dbReference type="PANTHER" id="PTHR43163:SF6">
    <property type="entry name" value="DIPEPTIDE TRANSPORT SYSTEM PERMEASE PROTEIN DPPB-RELATED"/>
    <property type="match status" value="1"/>
</dbReference>
<accession>B9L1U1</accession>
<dbReference type="HOGENOM" id="CLU_036879_0_0_0"/>
<feature type="transmembrane region" description="Helical" evidence="7">
    <location>
        <begin position="100"/>
        <end position="121"/>
    </location>
</feature>
<evidence type="ECO:0000256" key="3">
    <source>
        <dbReference type="ARBA" id="ARBA00022475"/>
    </source>
</evidence>
<dbReference type="Pfam" id="PF19300">
    <property type="entry name" value="BPD_transp_1_N"/>
    <property type="match status" value="1"/>
</dbReference>
<evidence type="ECO:0000313" key="10">
    <source>
        <dbReference type="Proteomes" id="UP000000447"/>
    </source>
</evidence>
<comment type="subcellular location">
    <subcellularLocation>
        <location evidence="1 7">Cell membrane</location>
        <topology evidence="1 7">Multi-pass membrane protein</topology>
    </subcellularLocation>
</comment>
<evidence type="ECO:0000259" key="8">
    <source>
        <dbReference type="PROSITE" id="PS50928"/>
    </source>
</evidence>
<evidence type="ECO:0000256" key="4">
    <source>
        <dbReference type="ARBA" id="ARBA00022692"/>
    </source>
</evidence>
<keyword evidence="3" id="KW-1003">Cell membrane</keyword>
<gene>
    <name evidence="9" type="ordered locus">trd_1841</name>
</gene>
<dbReference type="Pfam" id="PF00528">
    <property type="entry name" value="BPD_transp_1"/>
    <property type="match status" value="1"/>
</dbReference>
<dbReference type="eggNOG" id="COG0601">
    <property type="taxonomic scope" value="Bacteria"/>
</dbReference>
<dbReference type="PANTHER" id="PTHR43163">
    <property type="entry name" value="DIPEPTIDE TRANSPORT SYSTEM PERMEASE PROTEIN DPPB-RELATED"/>
    <property type="match status" value="1"/>
</dbReference>
<feature type="transmembrane region" description="Helical" evidence="7">
    <location>
        <begin position="172"/>
        <end position="190"/>
    </location>
</feature>
<keyword evidence="2 7" id="KW-0813">Transport</keyword>
<organism evidence="9 10">
    <name type="scientific">Thermomicrobium roseum (strain ATCC 27502 / DSM 5159 / P-2)</name>
    <dbReference type="NCBI Taxonomy" id="309801"/>
    <lineage>
        <taxon>Bacteria</taxon>
        <taxon>Pseudomonadati</taxon>
        <taxon>Thermomicrobiota</taxon>
        <taxon>Thermomicrobia</taxon>
        <taxon>Thermomicrobiales</taxon>
        <taxon>Thermomicrobiaceae</taxon>
        <taxon>Thermomicrobium</taxon>
    </lineage>
</organism>
<evidence type="ECO:0000256" key="5">
    <source>
        <dbReference type="ARBA" id="ARBA00022989"/>
    </source>
</evidence>
<keyword evidence="6 7" id="KW-0472">Membrane</keyword>
<dbReference type="InterPro" id="IPR045621">
    <property type="entry name" value="BPD_transp_1_N"/>
</dbReference>
<dbReference type="InterPro" id="IPR035906">
    <property type="entry name" value="MetI-like_sf"/>
</dbReference>
<name>B9L1U1_THERP</name>
<evidence type="ECO:0000256" key="1">
    <source>
        <dbReference type="ARBA" id="ARBA00004651"/>
    </source>
</evidence>
<dbReference type="Proteomes" id="UP000000447">
    <property type="component" value="Chromosome"/>
</dbReference>
<dbReference type="STRING" id="309801.trd_1841"/>
<evidence type="ECO:0000256" key="6">
    <source>
        <dbReference type="ARBA" id="ARBA00023136"/>
    </source>
</evidence>
<feature type="transmembrane region" description="Helical" evidence="7">
    <location>
        <begin position="272"/>
        <end position="298"/>
    </location>
</feature>
<dbReference type="Gene3D" id="1.10.3720.10">
    <property type="entry name" value="MetI-like"/>
    <property type="match status" value="1"/>
</dbReference>
<evidence type="ECO:0000256" key="7">
    <source>
        <dbReference type="RuleBase" id="RU363032"/>
    </source>
</evidence>
<dbReference type="OrthoDB" id="9772184at2"/>
<feature type="domain" description="ABC transmembrane type-1" evidence="8">
    <location>
        <begin position="94"/>
        <end position="291"/>
    </location>
</feature>
<dbReference type="KEGG" id="tro:trd_1841"/>
<dbReference type="PROSITE" id="PS50928">
    <property type="entry name" value="ABC_TM1"/>
    <property type="match status" value="1"/>
</dbReference>
<dbReference type="RefSeq" id="WP_015922783.1">
    <property type="nucleotide sequence ID" value="NC_011959.1"/>
</dbReference>
<dbReference type="InterPro" id="IPR000515">
    <property type="entry name" value="MetI-like"/>
</dbReference>
<dbReference type="AlphaFoldDB" id="B9L1U1"/>
<keyword evidence="5 7" id="KW-1133">Transmembrane helix</keyword>